<keyword evidence="2" id="KW-0805">Transcription regulation</keyword>
<dbReference type="GO" id="GO:0003700">
    <property type="term" value="F:DNA-binding transcription factor activity"/>
    <property type="evidence" value="ECO:0007669"/>
    <property type="project" value="InterPro"/>
</dbReference>
<dbReference type="InterPro" id="IPR037402">
    <property type="entry name" value="YidZ_PBP2"/>
</dbReference>
<accession>A0A1W1XSM2</accession>
<dbReference type="Gene3D" id="1.10.10.10">
    <property type="entry name" value="Winged helix-like DNA-binding domain superfamily/Winged helix DNA-binding domain"/>
    <property type="match status" value="1"/>
</dbReference>
<dbReference type="AlphaFoldDB" id="A0A1W1XSM2"/>
<dbReference type="GO" id="GO:0003677">
    <property type="term" value="F:DNA binding"/>
    <property type="evidence" value="ECO:0007669"/>
    <property type="project" value="UniProtKB-KW"/>
</dbReference>
<feature type="domain" description="HTH lysR-type" evidence="5">
    <location>
        <begin position="9"/>
        <end position="66"/>
    </location>
</feature>
<dbReference type="InterPro" id="IPR036388">
    <property type="entry name" value="WH-like_DNA-bd_sf"/>
</dbReference>
<evidence type="ECO:0000256" key="4">
    <source>
        <dbReference type="ARBA" id="ARBA00023163"/>
    </source>
</evidence>
<evidence type="ECO:0000256" key="2">
    <source>
        <dbReference type="ARBA" id="ARBA00023015"/>
    </source>
</evidence>
<evidence type="ECO:0000256" key="3">
    <source>
        <dbReference type="ARBA" id="ARBA00023125"/>
    </source>
</evidence>
<evidence type="ECO:0000259" key="5">
    <source>
        <dbReference type="PROSITE" id="PS50931"/>
    </source>
</evidence>
<keyword evidence="4" id="KW-0804">Transcription</keyword>
<dbReference type="Gene3D" id="3.40.190.10">
    <property type="entry name" value="Periplasmic binding protein-like II"/>
    <property type="match status" value="2"/>
</dbReference>
<dbReference type="PRINTS" id="PR00039">
    <property type="entry name" value="HTHLYSR"/>
</dbReference>
<keyword evidence="7" id="KW-1185">Reference proteome</keyword>
<dbReference type="Pfam" id="PF03466">
    <property type="entry name" value="LysR_substrate"/>
    <property type="match status" value="1"/>
</dbReference>
<dbReference type="PROSITE" id="PS50931">
    <property type="entry name" value="HTH_LYSR"/>
    <property type="match status" value="1"/>
</dbReference>
<evidence type="ECO:0000313" key="6">
    <source>
        <dbReference type="EMBL" id="SMC26855.1"/>
    </source>
</evidence>
<evidence type="ECO:0000256" key="1">
    <source>
        <dbReference type="ARBA" id="ARBA00009437"/>
    </source>
</evidence>
<gene>
    <name evidence="6" type="ORF">SAMN02745857_02617</name>
</gene>
<dbReference type="PANTHER" id="PTHR30118">
    <property type="entry name" value="HTH-TYPE TRANSCRIPTIONAL REGULATOR LEUO-RELATED"/>
    <property type="match status" value="1"/>
</dbReference>
<dbReference type="InterPro" id="IPR000847">
    <property type="entry name" value="LysR_HTH_N"/>
</dbReference>
<comment type="similarity">
    <text evidence="1">Belongs to the LysR transcriptional regulatory family.</text>
</comment>
<dbReference type="CDD" id="cd08417">
    <property type="entry name" value="PBP2_Nitroaromatics_like"/>
    <property type="match status" value="1"/>
</dbReference>
<dbReference type="InterPro" id="IPR036390">
    <property type="entry name" value="WH_DNA-bd_sf"/>
</dbReference>
<dbReference type="OrthoDB" id="8924032at2"/>
<dbReference type="Proteomes" id="UP000192761">
    <property type="component" value="Unassembled WGS sequence"/>
</dbReference>
<dbReference type="PANTHER" id="PTHR30118:SF15">
    <property type="entry name" value="TRANSCRIPTIONAL REGULATORY PROTEIN"/>
    <property type="match status" value="1"/>
</dbReference>
<keyword evidence="3 6" id="KW-0238">DNA-binding</keyword>
<dbReference type="EMBL" id="FWXD01000015">
    <property type="protein sequence ID" value="SMC26855.1"/>
    <property type="molecule type" value="Genomic_DNA"/>
</dbReference>
<dbReference type="SUPFAM" id="SSF46785">
    <property type="entry name" value="Winged helix' DNA-binding domain"/>
    <property type="match status" value="1"/>
</dbReference>
<protein>
    <submittedName>
        <fullName evidence="6">DNA-binding transcriptional regulator, LysR family</fullName>
    </submittedName>
</protein>
<dbReference type="InterPro" id="IPR050389">
    <property type="entry name" value="LysR-type_TF"/>
</dbReference>
<evidence type="ECO:0000313" key="7">
    <source>
        <dbReference type="Proteomes" id="UP000192761"/>
    </source>
</evidence>
<dbReference type="RefSeq" id="WP_084091255.1">
    <property type="nucleotide sequence ID" value="NZ_FWXD01000015.1"/>
</dbReference>
<organism evidence="6 7">
    <name type="scientific">Andreprevotia lacus DSM 23236</name>
    <dbReference type="NCBI Taxonomy" id="1121001"/>
    <lineage>
        <taxon>Bacteria</taxon>
        <taxon>Pseudomonadati</taxon>
        <taxon>Pseudomonadota</taxon>
        <taxon>Betaproteobacteria</taxon>
        <taxon>Neisseriales</taxon>
        <taxon>Chitinibacteraceae</taxon>
        <taxon>Andreprevotia</taxon>
    </lineage>
</organism>
<dbReference type="SUPFAM" id="SSF53850">
    <property type="entry name" value="Periplasmic binding protein-like II"/>
    <property type="match status" value="1"/>
</dbReference>
<reference evidence="6 7" key="1">
    <citation type="submission" date="2017-04" db="EMBL/GenBank/DDBJ databases">
        <authorList>
            <person name="Afonso C.L."/>
            <person name="Miller P.J."/>
            <person name="Scott M.A."/>
            <person name="Spackman E."/>
            <person name="Goraichik I."/>
            <person name="Dimitrov K.M."/>
            <person name="Suarez D.L."/>
            <person name="Swayne D.E."/>
        </authorList>
    </citation>
    <scope>NUCLEOTIDE SEQUENCE [LARGE SCALE GENOMIC DNA]</scope>
    <source>
        <strain evidence="6 7">DSM 23236</strain>
    </source>
</reference>
<name>A0A1W1XSM2_9NEIS</name>
<dbReference type="Pfam" id="PF00126">
    <property type="entry name" value="HTH_1"/>
    <property type="match status" value="1"/>
</dbReference>
<proteinExistence type="inferred from homology"/>
<dbReference type="InterPro" id="IPR005119">
    <property type="entry name" value="LysR_subst-bd"/>
</dbReference>
<sequence length="355" mass="39336">MLPTSQVPLDLNLLLCLNALLTHGSVTRAADTLGVTQSAMSRSLARLREAFDDPLFVRAANKLAPTPRAEALRTPLNTILQQIDQLVVPTDFDPAKARGRFRLACVDFAQTAFLPGILPGMLVRAPQLGLDIATLDAQPFERLGDDGADLLLALSSNAPADVYQRVVFRDRLCCALRADHPALRAGEGMNVEQYCRWQHMQLQLGHDMRRLVEDRLLALGAARQVSLQVSQIDAAMTVLVGSDLILTAPEHMLRRSARDGVVILPLPFDVPQLTLSLFWHARRHNDPAHIWLRNAICEGLQGAFRNWQAEQLHAPVDLSAVKQMRPLPPEAPTRKDDAPREFPRVGSFYPGYRAV</sequence>